<dbReference type="AlphaFoldDB" id="A0A2C8Y5R3"/>
<dbReference type="EMBL" id="OCST01000001">
    <property type="protein sequence ID" value="SOE45501.1"/>
    <property type="molecule type" value="Genomic_DNA"/>
</dbReference>
<name>A0A2C8Y5R3_9MICO</name>
<dbReference type="RefSeq" id="WP_097059240.1">
    <property type="nucleotide sequence ID" value="NZ_BMLC01000002.1"/>
</dbReference>
<proteinExistence type="predicted"/>
<dbReference type="Proteomes" id="UP000219440">
    <property type="component" value="Unassembled WGS sequence"/>
</dbReference>
<sequence length="73" mass="7799">MTITRPAATREQKTGGPIQWKVIQRGLWIGKRGGEFAGMIESVRDGGFAAMTCLGEQLGTFSTVDAAKHSFAA</sequence>
<gene>
    <name evidence="1" type="ORF">SAMN06296378_0021</name>
</gene>
<keyword evidence="2" id="KW-1185">Reference proteome</keyword>
<organism evidence="1 2">
    <name type="scientific">Salinibacterium xinjiangense</name>
    <dbReference type="NCBI Taxonomy" id="386302"/>
    <lineage>
        <taxon>Bacteria</taxon>
        <taxon>Bacillati</taxon>
        <taxon>Actinomycetota</taxon>
        <taxon>Actinomycetes</taxon>
        <taxon>Micrococcales</taxon>
        <taxon>Microbacteriaceae</taxon>
        <taxon>Salinibacterium</taxon>
    </lineage>
</organism>
<reference evidence="1 2" key="1">
    <citation type="submission" date="2017-09" db="EMBL/GenBank/DDBJ databases">
        <authorList>
            <person name="Ehlers B."/>
            <person name="Leendertz F.H."/>
        </authorList>
    </citation>
    <scope>NUCLEOTIDE SEQUENCE [LARGE SCALE GENOMIC DNA]</scope>
    <source>
        <strain evidence="1 2">CGMCC 1.05381</strain>
    </source>
</reference>
<evidence type="ECO:0000313" key="2">
    <source>
        <dbReference type="Proteomes" id="UP000219440"/>
    </source>
</evidence>
<accession>A0A2C8Y5R3</accession>
<dbReference type="OrthoDB" id="5119862at2"/>
<evidence type="ECO:0000313" key="1">
    <source>
        <dbReference type="EMBL" id="SOE45501.1"/>
    </source>
</evidence>
<protein>
    <submittedName>
        <fullName evidence="1">Uncharacterized protein</fullName>
    </submittedName>
</protein>